<feature type="non-terminal residue" evidence="1">
    <location>
        <position position="1"/>
    </location>
</feature>
<proteinExistence type="predicted"/>
<organism evidence="1 2">
    <name type="scientific">Trifolium medium</name>
    <dbReference type="NCBI Taxonomy" id="97028"/>
    <lineage>
        <taxon>Eukaryota</taxon>
        <taxon>Viridiplantae</taxon>
        <taxon>Streptophyta</taxon>
        <taxon>Embryophyta</taxon>
        <taxon>Tracheophyta</taxon>
        <taxon>Spermatophyta</taxon>
        <taxon>Magnoliopsida</taxon>
        <taxon>eudicotyledons</taxon>
        <taxon>Gunneridae</taxon>
        <taxon>Pentapetalae</taxon>
        <taxon>rosids</taxon>
        <taxon>fabids</taxon>
        <taxon>Fabales</taxon>
        <taxon>Fabaceae</taxon>
        <taxon>Papilionoideae</taxon>
        <taxon>50 kb inversion clade</taxon>
        <taxon>NPAAA clade</taxon>
        <taxon>Hologalegina</taxon>
        <taxon>IRL clade</taxon>
        <taxon>Trifolieae</taxon>
        <taxon>Trifolium</taxon>
    </lineage>
</organism>
<dbReference type="AlphaFoldDB" id="A0A392TJ07"/>
<comment type="caution">
    <text evidence="1">The sequence shown here is derived from an EMBL/GenBank/DDBJ whole genome shotgun (WGS) entry which is preliminary data.</text>
</comment>
<sequence>VIRIRIVEDKGLSLTIVLRTIEDLIVLRTKGLEGVKLGRSRLATSVMKKGIMPMNVEPMALPVTTVRNRVILLEIAKLQGPNR</sequence>
<name>A0A392TJ07_9FABA</name>
<evidence type="ECO:0000313" key="2">
    <source>
        <dbReference type="Proteomes" id="UP000265520"/>
    </source>
</evidence>
<protein>
    <submittedName>
        <fullName evidence="1">Uncharacterized protein</fullName>
    </submittedName>
</protein>
<keyword evidence="2" id="KW-1185">Reference proteome</keyword>
<dbReference type="EMBL" id="LXQA010571847">
    <property type="protein sequence ID" value="MCI59905.1"/>
    <property type="molecule type" value="Genomic_DNA"/>
</dbReference>
<dbReference type="Proteomes" id="UP000265520">
    <property type="component" value="Unassembled WGS sequence"/>
</dbReference>
<evidence type="ECO:0000313" key="1">
    <source>
        <dbReference type="EMBL" id="MCI59905.1"/>
    </source>
</evidence>
<reference evidence="1 2" key="1">
    <citation type="journal article" date="2018" name="Front. Plant Sci.">
        <title>Red Clover (Trifolium pratense) and Zigzag Clover (T. medium) - A Picture of Genomic Similarities and Differences.</title>
        <authorList>
            <person name="Dluhosova J."/>
            <person name="Istvanek J."/>
            <person name="Nedelnik J."/>
            <person name="Repkova J."/>
        </authorList>
    </citation>
    <scope>NUCLEOTIDE SEQUENCE [LARGE SCALE GENOMIC DNA]</scope>
    <source>
        <strain evidence="2">cv. 10/8</strain>
        <tissue evidence="1">Leaf</tissue>
    </source>
</reference>
<accession>A0A392TJ07</accession>